<evidence type="ECO:0000256" key="5">
    <source>
        <dbReference type="ARBA" id="ARBA00023242"/>
    </source>
</evidence>
<dbReference type="SUPFAM" id="SSF101936">
    <property type="entry name" value="DNA-binding pseudobarrel domain"/>
    <property type="match status" value="2"/>
</dbReference>
<evidence type="ECO:0000256" key="4">
    <source>
        <dbReference type="ARBA" id="ARBA00023163"/>
    </source>
</evidence>
<keyword evidence="3" id="KW-0238">DNA-binding</keyword>
<evidence type="ECO:0000313" key="9">
    <source>
        <dbReference type="Proteomes" id="UP000283530"/>
    </source>
</evidence>
<comment type="caution">
    <text evidence="8">The sequence shown here is derived from an EMBL/GenBank/DDBJ whole genome shotgun (WGS) entry which is preliminary data.</text>
</comment>
<reference evidence="8 9" key="1">
    <citation type="journal article" date="2019" name="Nat. Plants">
        <title>Stout camphor tree genome fills gaps in understanding of flowering plant genome evolution.</title>
        <authorList>
            <person name="Chaw S.M."/>
            <person name="Liu Y.C."/>
            <person name="Wu Y.W."/>
            <person name="Wang H.Y."/>
            <person name="Lin C.I."/>
            <person name="Wu C.S."/>
            <person name="Ke H.M."/>
            <person name="Chang L.Y."/>
            <person name="Hsu C.Y."/>
            <person name="Yang H.T."/>
            <person name="Sudianto E."/>
            <person name="Hsu M.H."/>
            <person name="Wu K.P."/>
            <person name="Wang L.N."/>
            <person name="Leebens-Mack J.H."/>
            <person name="Tsai I.J."/>
        </authorList>
    </citation>
    <scope>NUCLEOTIDE SEQUENCE [LARGE SCALE GENOMIC DNA]</scope>
    <source>
        <strain evidence="9">cv. Chaw 1501</strain>
        <tissue evidence="8">Young leaves</tissue>
    </source>
</reference>
<evidence type="ECO:0000256" key="1">
    <source>
        <dbReference type="ARBA" id="ARBA00004123"/>
    </source>
</evidence>
<dbReference type="PROSITE" id="PS50863">
    <property type="entry name" value="B3"/>
    <property type="match status" value="2"/>
</dbReference>
<keyword evidence="6" id="KW-0812">Transmembrane</keyword>
<feature type="domain" description="TF-B3" evidence="7">
    <location>
        <begin position="213"/>
        <end position="306"/>
    </location>
</feature>
<feature type="domain" description="TF-B3" evidence="7">
    <location>
        <begin position="62"/>
        <end position="155"/>
    </location>
</feature>
<dbReference type="OrthoDB" id="1666376at2759"/>
<organism evidence="8 9">
    <name type="scientific">Cinnamomum micranthum f. kanehirae</name>
    <dbReference type="NCBI Taxonomy" id="337451"/>
    <lineage>
        <taxon>Eukaryota</taxon>
        <taxon>Viridiplantae</taxon>
        <taxon>Streptophyta</taxon>
        <taxon>Embryophyta</taxon>
        <taxon>Tracheophyta</taxon>
        <taxon>Spermatophyta</taxon>
        <taxon>Magnoliopsida</taxon>
        <taxon>Magnoliidae</taxon>
        <taxon>Laurales</taxon>
        <taxon>Lauraceae</taxon>
        <taxon>Cinnamomum</taxon>
    </lineage>
</organism>
<keyword evidence="6" id="KW-0472">Membrane</keyword>
<dbReference type="AlphaFoldDB" id="A0A3S3N7J8"/>
<dbReference type="InterPro" id="IPR050655">
    <property type="entry name" value="Plant_B3_domain"/>
</dbReference>
<keyword evidence="5" id="KW-0539">Nucleus</keyword>
<dbReference type="PANTHER" id="PTHR31920:SF135">
    <property type="entry name" value="B3 DOMAIN-CONTAINING PROTEIN OS03G0621600-RELATED"/>
    <property type="match status" value="1"/>
</dbReference>
<evidence type="ECO:0000256" key="6">
    <source>
        <dbReference type="SAM" id="Phobius"/>
    </source>
</evidence>
<accession>A0A3S3N7J8</accession>
<keyword evidence="2" id="KW-0805">Transcription regulation</keyword>
<dbReference type="InterPro" id="IPR015300">
    <property type="entry name" value="DNA-bd_pseudobarrel_sf"/>
</dbReference>
<gene>
    <name evidence="8" type="ORF">CKAN_00252100</name>
</gene>
<evidence type="ECO:0000259" key="7">
    <source>
        <dbReference type="PROSITE" id="PS50863"/>
    </source>
</evidence>
<dbReference type="EMBL" id="QPKB01000001">
    <property type="protein sequence ID" value="RWR74202.1"/>
    <property type="molecule type" value="Genomic_DNA"/>
</dbReference>
<dbReference type="Proteomes" id="UP000283530">
    <property type="component" value="Unassembled WGS sequence"/>
</dbReference>
<proteinExistence type="predicted"/>
<dbReference type="CDD" id="cd10017">
    <property type="entry name" value="B3_DNA"/>
    <property type="match status" value="2"/>
</dbReference>
<comment type="subcellular location">
    <subcellularLocation>
        <location evidence="1">Nucleus</location>
    </subcellularLocation>
</comment>
<feature type="transmembrane region" description="Helical" evidence="6">
    <location>
        <begin position="16"/>
        <end position="44"/>
    </location>
</feature>
<keyword evidence="6" id="KW-1133">Transmembrane helix</keyword>
<dbReference type="STRING" id="337451.A0A3S3N7J8"/>
<evidence type="ECO:0000256" key="3">
    <source>
        <dbReference type="ARBA" id="ARBA00023125"/>
    </source>
</evidence>
<sequence length="307" mass="35244">MPLNRNVSLRVGLLPLYLYCSLPGALSVAFILLLFSFLVSYLSLSLCNLQMGSSREPVFIETPCFFKVMIGDFSEKLRIPPAFIPKFHGKLIEESTLKCPNDEVWPVKMKHDAGSLFFDNGWHDFVKDKSLEVGDFLVFRYDGDSGFDVQIFGKSGCEKGGSLFYKKVRKCLRFTALCTCRFQIKSTESAEKNGKGKRKAVFDVKSCHFKLKHPHFTARWRQHKPYTVLIPKAFVRQYNLTKKVDWSFRNPSGELWPVKIVHSCNRSDFGAGWRDFRVGNKLTGGDNCIFEFLKDDIIQVHIIRAKE</sequence>
<dbReference type="GO" id="GO:0003677">
    <property type="term" value="F:DNA binding"/>
    <property type="evidence" value="ECO:0007669"/>
    <property type="project" value="UniProtKB-KW"/>
</dbReference>
<dbReference type="GO" id="GO:0005634">
    <property type="term" value="C:nucleus"/>
    <property type="evidence" value="ECO:0007669"/>
    <property type="project" value="UniProtKB-SubCell"/>
</dbReference>
<dbReference type="Gene3D" id="2.40.330.10">
    <property type="entry name" value="DNA-binding pseudobarrel domain"/>
    <property type="match status" value="2"/>
</dbReference>
<protein>
    <recommendedName>
        <fullName evidence="7">TF-B3 domain-containing protein</fullName>
    </recommendedName>
</protein>
<evidence type="ECO:0000313" key="8">
    <source>
        <dbReference type="EMBL" id="RWR74202.1"/>
    </source>
</evidence>
<dbReference type="PANTHER" id="PTHR31920">
    <property type="entry name" value="B3 DOMAIN-CONTAINING"/>
    <property type="match status" value="1"/>
</dbReference>
<keyword evidence="4" id="KW-0804">Transcription</keyword>
<dbReference type="InterPro" id="IPR003340">
    <property type="entry name" value="B3_DNA-bd"/>
</dbReference>
<dbReference type="Pfam" id="PF02362">
    <property type="entry name" value="B3"/>
    <property type="match status" value="2"/>
</dbReference>
<evidence type="ECO:0000256" key="2">
    <source>
        <dbReference type="ARBA" id="ARBA00023015"/>
    </source>
</evidence>
<keyword evidence="9" id="KW-1185">Reference proteome</keyword>
<dbReference type="SMART" id="SM01019">
    <property type="entry name" value="B3"/>
    <property type="match status" value="2"/>
</dbReference>
<name>A0A3S3N7J8_9MAGN</name>